<comment type="subcellular location">
    <subcellularLocation>
        <location evidence="1">Nucleus</location>
    </subcellularLocation>
</comment>
<evidence type="ECO:0000313" key="11">
    <source>
        <dbReference type="EMBL" id="QLG74391.1"/>
    </source>
</evidence>
<feature type="compositionally biased region" description="Low complexity" evidence="9">
    <location>
        <begin position="35"/>
        <end position="47"/>
    </location>
</feature>
<evidence type="ECO:0000256" key="2">
    <source>
        <dbReference type="ARBA" id="ARBA00006178"/>
    </source>
</evidence>
<dbReference type="Proteomes" id="UP000509704">
    <property type="component" value="Chromosome 7"/>
</dbReference>
<dbReference type="OrthoDB" id="21060at2759"/>
<gene>
    <name evidence="11" type="ORF">HG535_0G02740</name>
</gene>
<evidence type="ECO:0000256" key="6">
    <source>
        <dbReference type="ARBA" id="ARBA00023242"/>
    </source>
</evidence>
<dbReference type="GO" id="GO:0003677">
    <property type="term" value="F:DNA binding"/>
    <property type="evidence" value="ECO:0007669"/>
    <property type="project" value="TreeGrafter"/>
</dbReference>
<dbReference type="InterPro" id="IPR045144">
    <property type="entry name" value="TAF4"/>
</dbReference>
<keyword evidence="4" id="KW-0805">Transcription regulation</keyword>
<dbReference type="Pfam" id="PF05236">
    <property type="entry name" value="TAF4"/>
    <property type="match status" value="1"/>
</dbReference>
<dbReference type="AlphaFoldDB" id="A0A7H9B6S7"/>
<feature type="compositionally biased region" description="Low complexity" evidence="9">
    <location>
        <begin position="109"/>
        <end position="126"/>
    </location>
</feature>
<accession>A0A7H9B6S7</accession>
<feature type="region of interest" description="Disordered" evidence="9">
    <location>
        <begin position="1"/>
        <end position="137"/>
    </location>
</feature>
<evidence type="ECO:0000259" key="10">
    <source>
        <dbReference type="Pfam" id="PF05236"/>
    </source>
</evidence>
<evidence type="ECO:0000256" key="8">
    <source>
        <dbReference type="ARBA" id="ARBA00031747"/>
    </source>
</evidence>
<organism evidence="11 12">
    <name type="scientific">Zygotorulaspora mrakii</name>
    <name type="common">Zygosaccharomyces mrakii</name>
    <dbReference type="NCBI Taxonomy" id="42260"/>
    <lineage>
        <taxon>Eukaryota</taxon>
        <taxon>Fungi</taxon>
        <taxon>Dikarya</taxon>
        <taxon>Ascomycota</taxon>
        <taxon>Saccharomycotina</taxon>
        <taxon>Saccharomycetes</taxon>
        <taxon>Saccharomycetales</taxon>
        <taxon>Saccharomycetaceae</taxon>
        <taxon>Zygotorulaspora</taxon>
    </lineage>
</organism>
<reference evidence="11 12" key="1">
    <citation type="submission" date="2020-07" db="EMBL/GenBank/DDBJ databases">
        <title>The yeast mating-type switching endonuclease HO is a domesticated member of an unorthodox homing genetic element family.</title>
        <authorList>
            <person name="Coughlan A.Y."/>
            <person name="Lombardi L."/>
            <person name="Braun-Galleani S."/>
            <person name="Martos A.R."/>
            <person name="Galeote V."/>
            <person name="Bigey F."/>
            <person name="Dequin S."/>
            <person name="Byrne K.P."/>
            <person name="Wolfe K.H."/>
        </authorList>
    </citation>
    <scope>NUCLEOTIDE SEQUENCE [LARGE SCALE GENOMIC DNA]</scope>
    <source>
        <strain evidence="11 12">NRRL Y-6702</strain>
    </source>
</reference>
<evidence type="ECO:0000256" key="3">
    <source>
        <dbReference type="ARBA" id="ARBA00017306"/>
    </source>
</evidence>
<evidence type="ECO:0000313" key="12">
    <source>
        <dbReference type="Proteomes" id="UP000509704"/>
    </source>
</evidence>
<dbReference type="InterPro" id="IPR007900">
    <property type="entry name" value="TAF4_C"/>
</dbReference>
<dbReference type="PANTHER" id="PTHR15138">
    <property type="entry name" value="TRANSCRIPTION INITIATION FACTOR TFIID SUBUNIT 4"/>
    <property type="match status" value="1"/>
</dbReference>
<dbReference type="GeneID" id="59238174"/>
<keyword evidence="6" id="KW-0539">Nucleus</keyword>
<keyword evidence="12" id="KW-1185">Reference proteome</keyword>
<dbReference type="KEGG" id="zmk:HG535_0G02740"/>
<dbReference type="GO" id="GO:0016251">
    <property type="term" value="F:RNA polymerase II general transcription initiation factor activity"/>
    <property type="evidence" value="ECO:0007669"/>
    <property type="project" value="TreeGrafter"/>
</dbReference>
<evidence type="ECO:0000256" key="7">
    <source>
        <dbReference type="ARBA" id="ARBA00025346"/>
    </source>
</evidence>
<comment type="similarity">
    <text evidence="2">Belongs to the TAF4 family.</text>
</comment>
<keyword evidence="5" id="KW-0804">Transcription</keyword>
<dbReference type="EMBL" id="CP058610">
    <property type="protein sequence ID" value="QLG74391.1"/>
    <property type="molecule type" value="Genomic_DNA"/>
</dbReference>
<evidence type="ECO:0000256" key="1">
    <source>
        <dbReference type="ARBA" id="ARBA00004123"/>
    </source>
</evidence>
<evidence type="ECO:0000256" key="5">
    <source>
        <dbReference type="ARBA" id="ARBA00023163"/>
    </source>
</evidence>
<evidence type="ECO:0000256" key="4">
    <source>
        <dbReference type="ARBA" id="ARBA00023015"/>
    </source>
</evidence>
<proteinExistence type="inferred from homology"/>
<dbReference type="GO" id="GO:0006367">
    <property type="term" value="P:transcription initiation at RNA polymerase II promoter"/>
    <property type="evidence" value="ECO:0007669"/>
    <property type="project" value="TreeGrafter"/>
</dbReference>
<evidence type="ECO:0000256" key="9">
    <source>
        <dbReference type="SAM" id="MobiDB-lite"/>
    </source>
</evidence>
<dbReference type="RefSeq" id="XP_037146116.1">
    <property type="nucleotide sequence ID" value="XM_037290221.1"/>
</dbReference>
<dbReference type="GO" id="GO:0005669">
    <property type="term" value="C:transcription factor TFIID complex"/>
    <property type="evidence" value="ECO:0007669"/>
    <property type="project" value="InterPro"/>
</dbReference>
<feature type="domain" description="Transcription initiation factor TFIID component TAF4 C-terminal" evidence="10">
    <location>
        <begin position="137"/>
        <end position="376"/>
    </location>
</feature>
<dbReference type="PANTHER" id="PTHR15138:SF14">
    <property type="entry name" value="TRANSCRIPTION INITIATION FACTOR TFIID SUBUNIT 4"/>
    <property type="match status" value="1"/>
</dbReference>
<comment type="function">
    <text evidence="7">Functions as a component of the DNA-binding general transcription factor complex TFIID. Binding of TFIID to a promoter (with or without TATA element) is the initial step in pre-initiation complex (PIC) formation. TFIID plays a key role in the regulation of gene expression by RNA polymerase II through different activities such as transcription activator interaction, core promoter recognition and selectivity, TFIIA and TFIIB interaction, chromatin modification (histone acetylation by TAF1), facilitation of DNA opening and initiation of transcription.</text>
</comment>
<protein>
    <recommendedName>
        <fullName evidence="3">Transcription initiation factor TFIID subunit 4</fullName>
    </recommendedName>
    <alternativeName>
        <fullName evidence="8">TBP-associated factor 4</fullName>
    </alternativeName>
</protein>
<name>A0A7H9B6S7_ZYGMR</name>
<sequence>MSVKREGGAMDPLAKRSKSNTPAQDTEPAFDLGNSQMSRTSSISQQSGGSGNFSTVVPMAFDNTGDNSDGMSLPKKSMPTTDLKKSDSNSTANLLALPKKDEKKKSKAQSKSGQASSSQGAEISSGNKPPQTDPNKMQDVLFSAGVDIREEEALLNSSMNASKSQTQTANMKMPNRQAFLHPDQVGAFMKKVSKEQNFTQNFTKNSEVLRVMSSACEMYMKDVITNSLVISRHRRRAVTLNSGRRSELSASLRSMALVQKKEEERRVKKRIALGLEKEDFENKMDSEETLHRASNVTAGLRAGSKKQYGWLTSSTSKPTAMGSKTLGKVASAIAARGDSGLRFREAREEPGIVMRDLLYALENRHNGTHNVISKGYARIRD</sequence>